<evidence type="ECO:0000313" key="2">
    <source>
        <dbReference type="EMBL" id="GMA18017.1"/>
    </source>
</evidence>
<reference evidence="3" key="1">
    <citation type="journal article" date="2019" name="Int. J. Syst. Evol. Microbiol.">
        <title>The Global Catalogue of Microorganisms (GCM) 10K type strain sequencing project: providing services to taxonomists for standard genome sequencing and annotation.</title>
        <authorList>
            <consortium name="The Broad Institute Genomics Platform"/>
            <consortium name="The Broad Institute Genome Sequencing Center for Infectious Disease"/>
            <person name="Wu L."/>
            <person name="Ma J."/>
        </authorList>
    </citation>
    <scope>NUCLEOTIDE SEQUENCE [LARGE SCALE GENOMIC DNA]</scope>
    <source>
        <strain evidence="3">NBRC 105830</strain>
    </source>
</reference>
<dbReference type="RefSeq" id="WP_284283322.1">
    <property type="nucleotide sequence ID" value="NZ_BSUJ01000001.1"/>
</dbReference>
<feature type="compositionally biased region" description="Polar residues" evidence="1">
    <location>
        <begin position="70"/>
        <end position="79"/>
    </location>
</feature>
<comment type="caution">
    <text evidence="2">The sequence shown here is derived from an EMBL/GenBank/DDBJ whole genome shotgun (WGS) entry which is preliminary data.</text>
</comment>
<protein>
    <recommendedName>
        <fullName evidence="4">Ig-like domain-containing protein</fullName>
    </recommendedName>
</protein>
<name>A0ABQ6HIV2_9MICO</name>
<sequence>MPTSPASYAVPLGAMPISIYSNAPAGGYGGGIPLGAVLSPTVYVSCEAGTSPTTTRQWLRDGRPVAGATGTPTGSVWTT</sequence>
<dbReference type="Proteomes" id="UP001157109">
    <property type="component" value="Unassembled WGS sequence"/>
</dbReference>
<evidence type="ECO:0000313" key="3">
    <source>
        <dbReference type="Proteomes" id="UP001157109"/>
    </source>
</evidence>
<organism evidence="2 3">
    <name type="scientific">Arsenicicoccus piscis</name>
    <dbReference type="NCBI Taxonomy" id="673954"/>
    <lineage>
        <taxon>Bacteria</taxon>
        <taxon>Bacillati</taxon>
        <taxon>Actinomycetota</taxon>
        <taxon>Actinomycetes</taxon>
        <taxon>Micrococcales</taxon>
        <taxon>Intrasporangiaceae</taxon>
        <taxon>Arsenicicoccus</taxon>
    </lineage>
</organism>
<accession>A0ABQ6HIV2</accession>
<feature type="region of interest" description="Disordered" evidence="1">
    <location>
        <begin position="52"/>
        <end position="79"/>
    </location>
</feature>
<evidence type="ECO:0000256" key="1">
    <source>
        <dbReference type="SAM" id="MobiDB-lite"/>
    </source>
</evidence>
<keyword evidence="3" id="KW-1185">Reference proteome</keyword>
<proteinExistence type="predicted"/>
<dbReference type="EMBL" id="BSUJ01000001">
    <property type="protein sequence ID" value="GMA18017.1"/>
    <property type="molecule type" value="Genomic_DNA"/>
</dbReference>
<gene>
    <name evidence="2" type="ORF">GCM10025862_00380</name>
</gene>
<evidence type="ECO:0008006" key="4">
    <source>
        <dbReference type="Google" id="ProtNLM"/>
    </source>
</evidence>